<dbReference type="Proteomes" id="UP000309997">
    <property type="component" value="Unassembled WGS sequence"/>
</dbReference>
<evidence type="ECO:0000313" key="2">
    <source>
        <dbReference type="Proteomes" id="UP000309997"/>
    </source>
</evidence>
<protein>
    <submittedName>
        <fullName evidence="1">Uncharacterized protein</fullName>
    </submittedName>
</protein>
<sequence length="515" mass="58770">MSYDGFPPFISAHLQYLLNHYPHTIQIEQARSGTRYFPGSLDRFTLLIPYCLDYMKWDVIYNAEFPLAAPDVIFGAEDEDFHPFHVPCGEDGDSRLVKNSLTDWNNKDPTRLLALVTELRDKYRSYQEKRVGEVDDDRLKFEISTIVSREGIEMHMSSGVEKPEEVKFAVPLMNMNINKMVPACPWIHPQKIYLQVIYPVGRKYASVPSAPRLKLMCTPELKALFSIDDVKLPSWLDGMCMAEYLPHLEELLQRQVLEAVTLIDVRRQFIEALAPLLGRPLEADPVFCRKASYLVCSGPFTFMLHVFLSTNFPKQQPSLMFQSTQSIHGVLDGKPHKWLTGSRSACLYFYVDPDPHPLGDDNLAQHGDAASSDLQLERINVYYNEASGGKYVPRAVLMDLEPGTMESIRSGPYGQIFRPDNFVHGQSGAGNNWAKGHYTEGAELIDAVLDVVRKEAENCDCLQVYDLDLDLNYTWERNFEQRQRQLVPHLSSLMLNVDSNYLYKILLGVHDCLAF</sequence>
<organism evidence="1 2">
    <name type="scientific">Populus alba</name>
    <name type="common">White poplar</name>
    <dbReference type="NCBI Taxonomy" id="43335"/>
    <lineage>
        <taxon>Eukaryota</taxon>
        <taxon>Viridiplantae</taxon>
        <taxon>Streptophyta</taxon>
        <taxon>Embryophyta</taxon>
        <taxon>Tracheophyta</taxon>
        <taxon>Spermatophyta</taxon>
        <taxon>Magnoliopsida</taxon>
        <taxon>eudicotyledons</taxon>
        <taxon>Gunneridae</taxon>
        <taxon>Pentapetalae</taxon>
        <taxon>rosids</taxon>
        <taxon>fabids</taxon>
        <taxon>Malpighiales</taxon>
        <taxon>Salicaceae</taxon>
        <taxon>Saliceae</taxon>
        <taxon>Populus</taxon>
    </lineage>
</organism>
<dbReference type="EMBL" id="RCHU02000005">
    <property type="protein sequence ID" value="KAL3592974.1"/>
    <property type="molecule type" value="Genomic_DNA"/>
</dbReference>
<name>A0ACC4CEA4_POPAL</name>
<keyword evidence="2" id="KW-1185">Reference proteome</keyword>
<reference evidence="1 2" key="1">
    <citation type="journal article" date="2024" name="Plant Biotechnol. J.">
        <title>Genome and CRISPR/Cas9 system of a widespread forest tree (Populus alba) in the world.</title>
        <authorList>
            <person name="Liu Y.J."/>
            <person name="Jiang P.F."/>
            <person name="Han X.M."/>
            <person name="Li X.Y."/>
            <person name="Wang H.M."/>
            <person name="Wang Y.J."/>
            <person name="Wang X.X."/>
            <person name="Zeng Q.Y."/>
        </authorList>
    </citation>
    <scope>NUCLEOTIDE SEQUENCE [LARGE SCALE GENOMIC DNA]</scope>
    <source>
        <strain evidence="2">cv. PAL-ZL1</strain>
    </source>
</reference>
<comment type="caution">
    <text evidence="1">The sequence shown here is derived from an EMBL/GenBank/DDBJ whole genome shotgun (WGS) entry which is preliminary data.</text>
</comment>
<accession>A0ACC4CEA4</accession>
<proteinExistence type="predicted"/>
<evidence type="ECO:0000313" key="1">
    <source>
        <dbReference type="EMBL" id="KAL3592974.1"/>
    </source>
</evidence>
<gene>
    <name evidence="1" type="ORF">D5086_011614</name>
</gene>